<comment type="caution">
    <text evidence="6">The sequence shown here is derived from an EMBL/GenBank/DDBJ whole genome shotgun (WGS) entry which is preliminary data.</text>
</comment>
<keyword evidence="5" id="KW-1015">Disulfide bond</keyword>
<keyword evidence="7" id="KW-1185">Reference proteome</keyword>
<organism evidence="6 7">
    <name type="scientific">Brassica napus</name>
    <name type="common">Rape</name>
    <dbReference type="NCBI Taxonomy" id="3708"/>
    <lineage>
        <taxon>Eukaryota</taxon>
        <taxon>Viridiplantae</taxon>
        <taxon>Streptophyta</taxon>
        <taxon>Embryophyta</taxon>
        <taxon>Tracheophyta</taxon>
        <taxon>Spermatophyta</taxon>
        <taxon>Magnoliopsida</taxon>
        <taxon>eudicotyledons</taxon>
        <taxon>Gunneridae</taxon>
        <taxon>Pentapetalae</taxon>
        <taxon>rosids</taxon>
        <taxon>malvids</taxon>
        <taxon>Brassicales</taxon>
        <taxon>Brassicaceae</taxon>
        <taxon>Brassiceae</taxon>
        <taxon>Brassica</taxon>
    </lineage>
</organism>
<dbReference type="Pfam" id="PF07333">
    <property type="entry name" value="SLR1-BP"/>
    <property type="match status" value="1"/>
</dbReference>
<evidence type="ECO:0000256" key="4">
    <source>
        <dbReference type="ARBA" id="ARBA00022821"/>
    </source>
</evidence>
<gene>
    <name evidence="6" type="ORF">HID58_072206</name>
</gene>
<evidence type="ECO:0000313" key="6">
    <source>
        <dbReference type="EMBL" id="KAH0874844.1"/>
    </source>
</evidence>
<keyword evidence="2" id="KW-0929">Antimicrobial</keyword>
<evidence type="ECO:0000313" key="7">
    <source>
        <dbReference type="Proteomes" id="UP000824890"/>
    </source>
</evidence>
<protein>
    <submittedName>
        <fullName evidence="6">Uncharacterized protein</fullName>
    </submittedName>
</protein>
<dbReference type="InterPro" id="IPR010851">
    <property type="entry name" value="DEFL"/>
</dbReference>
<proteinExistence type="inferred from homology"/>
<name>A0ABQ7Z3S2_BRANA</name>
<comment type="similarity">
    <text evidence="1">Belongs to the DEFL family.</text>
</comment>
<keyword evidence="3" id="KW-0295">Fungicide</keyword>
<keyword evidence="4" id="KW-0611">Plant defense</keyword>
<evidence type="ECO:0000256" key="1">
    <source>
        <dbReference type="ARBA" id="ARBA00006722"/>
    </source>
</evidence>
<evidence type="ECO:0000256" key="2">
    <source>
        <dbReference type="ARBA" id="ARBA00022529"/>
    </source>
</evidence>
<evidence type="ECO:0000256" key="3">
    <source>
        <dbReference type="ARBA" id="ARBA00022577"/>
    </source>
</evidence>
<accession>A0ABQ7Z3S2</accession>
<sequence length="81" mass="9224">MFSSNYSKVMTKFLCSYLVISMFVLSAFLALPNAQKICRVNPNLRKACSFQECTPLCLQKYNMDGICIGNNKNIFTCIYNC</sequence>
<evidence type="ECO:0000256" key="5">
    <source>
        <dbReference type="ARBA" id="ARBA00023157"/>
    </source>
</evidence>
<dbReference type="Proteomes" id="UP000824890">
    <property type="component" value="Unassembled WGS sequence"/>
</dbReference>
<dbReference type="EMBL" id="JAGKQM010000016">
    <property type="protein sequence ID" value="KAH0874844.1"/>
    <property type="molecule type" value="Genomic_DNA"/>
</dbReference>
<reference evidence="6 7" key="1">
    <citation type="submission" date="2021-05" db="EMBL/GenBank/DDBJ databases">
        <title>Genome Assembly of Synthetic Allotetraploid Brassica napus Reveals Homoeologous Exchanges between Subgenomes.</title>
        <authorList>
            <person name="Davis J.T."/>
        </authorList>
    </citation>
    <scope>NUCLEOTIDE SEQUENCE [LARGE SCALE GENOMIC DNA]</scope>
    <source>
        <strain evidence="7">cv. Da-Ae</strain>
        <tissue evidence="6">Seedling</tissue>
    </source>
</reference>